<dbReference type="EMBL" id="JAMOIM010000012">
    <property type="protein sequence ID" value="MCW6509880.1"/>
    <property type="molecule type" value="Genomic_DNA"/>
</dbReference>
<evidence type="ECO:0000313" key="4">
    <source>
        <dbReference type="Proteomes" id="UP001165667"/>
    </source>
</evidence>
<feature type="compositionally biased region" description="Low complexity" evidence="1">
    <location>
        <begin position="773"/>
        <end position="798"/>
    </location>
</feature>
<feature type="transmembrane region" description="Helical" evidence="2">
    <location>
        <begin position="29"/>
        <end position="51"/>
    </location>
</feature>
<keyword evidence="2" id="KW-1133">Transmembrane helix</keyword>
<comment type="caution">
    <text evidence="3">The sequence shown here is derived from an EMBL/GenBank/DDBJ whole genome shotgun (WGS) entry which is preliminary data.</text>
</comment>
<evidence type="ECO:0000256" key="2">
    <source>
        <dbReference type="SAM" id="Phobius"/>
    </source>
</evidence>
<sequence>MGRGPETMESSLLDRLIGRAKAVLLFERVWPPIVLGLAIVSIFFVLSWLGLWLVLPLWGRGVGLVVFVAALGWAASRLLRLRWPRRAEALARLDRDSKIPHRPFATSQDALANPGADPATRALWDLHRKRLQKAATGTRVAAPSPRLVERDAFALRAGVILALVAAGFVAGPDKEGRVAAAFAWRTDDSGRLGTRIDAWVDPPAYTGRPPLVLMGQGTATRQQTAEAISVPVGSTVVVRAAGPSLVDVTTDGGLRPAPVKEGAKAPPAPKPGTTGLDRHLILSGDGTLTVTQDGTTVRTVPLKAIPDLPPRIALSGVPRPNYRGSLSLAYTLEDDYGVVGAEAHFDHPVIGGKPVTGRTLVDPPKGVLSLPATPGALGDAKTTLDLSDHPWAGARVTMTLTARDEAGNTGESKPVDLVLPARPFTNPLARALVEQRRNLVLDPDNRDRVAAALDALAMAPEVFDVPLGIYLGLHTAQTTLAEAKTDPQLVAVADFLWAMALRIENGDMSQTEQDLRAAQKDLKDAMERGAPPDEIKRLTENLRRQMDKFLSEMARQQNQNRDPSQQAQGERNRTVTDKDLKSLMDRMEEAARNGDMAEAQRLLDQLNGIMNNLKTARRGGQQSQAAREMNNSMNELNRMMRDQGDVRDKTFREGNGQDLDQQGDQEAGQDQDSAQDGQQGDPGQQGQASPGQRGDGQQPSPGLGELQRRQHALSQQLQALQQRLRGLGLKDEQGFSDAQEAMKQAENALGKGQSGIGDAVGAQGRALEGLQRGMNGAGQQMAQGSGEGSGQAQAPGEGDTPSDEGDGTDPLGRPRQGRGSAQNNQLDVSGGLAARAARVMEELRRRLADPTRSQDEQDYLERLLKRY</sequence>
<dbReference type="Proteomes" id="UP001165667">
    <property type="component" value="Unassembled WGS sequence"/>
</dbReference>
<reference evidence="3" key="1">
    <citation type="submission" date="2022-05" db="EMBL/GenBank/DDBJ databases">
        <authorList>
            <person name="Pankratov T."/>
        </authorList>
    </citation>
    <scope>NUCLEOTIDE SEQUENCE</scope>
    <source>
        <strain evidence="3">BP6-180914</strain>
    </source>
</reference>
<dbReference type="Pfam" id="PF13779">
    <property type="entry name" value="DUF4175"/>
    <property type="match status" value="1"/>
</dbReference>
<feature type="region of interest" description="Disordered" evidence="1">
    <location>
        <begin position="648"/>
        <end position="717"/>
    </location>
</feature>
<protein>
    <submittedName>
        <fullName evidence="3">TIGR02302 family protein</fullName>
    </submittedName>
</protein>
<proteinExistence type="predicted"/>
<feature type="compositionally biased region" description="Low complexity" evidence="1">
    <location>
        <begin position="670"/>
        <end position="692"/>
    </location>
</feature>
<name>A0AA41Z3X6_9HYPH</name>
<keyword evidence="2" id="KW-0472">Membrane</keyword>
<evidence type="ECO:0000313" key="3">
    <source>
        <dbReference type="EMBL" id="MCW6509880.1"/>
    </source>
</evidence>
<gene>
    <name evidence="3" type="ORF">M8523_17825</name>
</gene>
<dbReference type="NCBIfam" id="TIGR02302">
    <property type="entry name" value="aProt_lowcomp"/>
    <property type="match status" value="1"/>
</dbReference>
<feature type="region of interest" description="Disordered" evidence="1">
    <location>
        <begin position="554"/>
        <end position="580"/>
    </location>
</feature>
<feature type="region of interest" description="Disordered" evidence="1">
    <location>
        <begin position="749"/>
        <end position="867"/>
    </location>
</feature>
<keyword evidence="4" id="KW-1185">Reference proteome</keyword>
<evidence type="ECO:0000256" key="1">
    <source>
        <dbReference type="SAM" id="MobiDB-lite"/>
    </source>
</evidence>
<feature type="compositionally biased region" description="Polar residues" evidence="1">
    <location>
        <begin position="554"/>
        <end position="569"/>
    </location>
</feature>
<dbReference type="AlphaFoldDB" id="A0AA41Z3X6"/>
<feature type="transmembrane region" description="Helical" evidence="2">
    <location>
        <begin position="57"/>
        <end position="76"/>
    </location>
</feature>
<feature type="region of interest" description="Disordered" evidence="1">
    <location>
        <begin position="249"/>
        <end position="278"/>
    </location>
</feature>
<accession>A0AA41Z3X6</accession>
<organism evidence="3 4">
    <name type="scientific">Lichenifustis flavocetrariae</name>
    <dbReference type="NCBI Taxonomy" id="2949735"/>
    <lineage>
        <taxon>Bacteria</taxon>
        <taxon>Pseudomonadati</taxon>
        <taxon>Pseudomonadota</taxon>
        <taxon>Alphaproteobacteria</taxon>
        <taxon>Hyphomicrobiales</taxon>
        <taxon>Lichenihabitantaceae</taxon>
        <taxon>Lichenifustis</taxon>
    </lineage>
</organism>
<dbReference type="RefSeq" id="WP_282586253.1">
    <property type="nucleotide sequence ID" value="NZ_JAMOIM010000012.1"/>
</dbReference>
<dbReference type="InterPro" id="IPR012683">
    <property type="entry name" value="CHP02302_TM"/>
</dbReference>
<feature type="compositionally biased region" description="Basic and acidic residues" evidence="1">
    <location>
        <begin position="570"/>
        <end position="580"/>
    </location>
</feature>
<keyword evidence="2" id="KW-0812">Transmembrane</keyword>
<feature type="compositionally biased region" description="Basic and acidic residues" evidence="1">
    <location>
        <begin position="838"/>
        <end position="867"/>
    </location>
</feature>